<reference evidence="1 2" key="1">
    <citation type="journal article" date="2011" name="J. Bacteriol.">
        <title>Genome sequence of Neisseria meningitidis serogroup B strain H44/76.</title>
        <authorList>
            <person name="Piet J.R."/>
            <person name="Huis In 't Veld R.A."/>
            <person name="van Schaik B.D."/>
            <person name="van Kampen A.H."/>
            <person name="Baas F."/>
            <person name="van de Beek D."/>
            <person name="Pannekoek Y."/>
            <person name="van der Ende A."/>
        </authorList>
    </citation>
    <scope>NUCLEOTIDE SEQUENCE [LARGE SCALE GENOMIC DNA]</scope>
    <source>
        <strain evidence="1 2">H44/76</strain>
    </source>
</reference>
<sequence length="46" mass="5409">MEGAGVGFLKNLVLNILFHSSKCRLKAEYRFRRHFGGWVFKPTYAY</sequence>
<accession>E6MX04</accession>
<dbReference type="AlphaFoldDB" id="E6MX04"/>
<dbReference type="EMBL" id="AEQZ01000020">
    <property type="protein sequence ID" value="EFV63828.1"/>
    <property type="molecule type" value="Genomic_DNA"/>
</dbReference>
<organism evidence="1 2">
    <name type="scientific">Neisseria meningitidis serogroup B / serotype 15 (strain H44/76)</name>
    <dbReference type="NCBI Taxonomy" id="909420"/>
    <lineage>
        <taxon>Bacteria</taxon>
        <taxon>Pseudomonadati</taxon>
        <taxon>Pseudomonadota</taxon>
        <taxon>Betaproteobacteria</taxon>
        <taxon>Neisseriales</taxon>
        <taxon>Neisseriaceae</taxon>
        <taxon>Neisseria</taxon>
    </lineage>
</organism>
<proteinExistence type="predicted"/>
<protein>
    <submittedName>
        <fullName evidence="1">Uncharacterized protein</fullName>
    </submittedName>
</protein>
<evidence type="ECO:0000313" key="1">
    <source>
        <dbReference type="EMBL" id="EFV63828.1"/>
    </source>
</evidence>
<dbReference type="Proteomes" id="UP000032707">
    <property type="component" value="Unassembled WGS sequence"/>
</dbReference>
<name>E6MX04_NEIMH</name>
<dbReference type="PATRIC" id="fig|909420.4.peg.1220"/>
<evidence type="ECO:0000313" key="2">
    <source>
        <dbReference type="Proteomes" id="UP000032707"/>
    </source>
</evidence>
<comment type="caution">
    <text evidence="1">The sequence shown here is derived from an EMBL/GenBank/DDBJ whole genome shotgun (WGS) entry which is preliminary data.</text>
</comment>
<gene>
    <name evidence="1" type="ORF">NMH_0607</name>
</gene>